<dbReference type="GO" id="GO:0005549">
    <property type="term" value="F:odorant binding"/>
    <property type="evidence" value="ECO:0007669"/>
    <property type="project" value="InterPro"/>
</dbReference>
<feature type="transmembrane region" description="Helical" evidence="10">
    <location>
        <begin position="59"/>
        <end position="80"/>
    </location>
</feature>
<evidence type="ECO:0000313" key="11">
    <source>
        <dbReference type="EMBL" id="EFA02946.1"/>
    </source>
</evidence>
<evidence type="ECO:0000256" key="7">
    <source>
        <dbReference type="ARBA" id="ARBA00023136"/>
    </source>
</evidence>
<keyword evidence="8 10" id="KW-0675">Receptor</keyword>
<evidence type="ECO:0000256" key="5">
    <source>
        <dbReference type="ARBA" id="ARBA00022725"/>
    </source>
</evidence>
<sequence length="374" mass="43686">MRGKTIESTTNPYSSLKKVFIDFAYSKLVISYTKASLTFHVLSLLLEVYYLVTNFSVELICRYGCMMCLMTYVVATKLVGTMYSKKLKLLEKPCLLDFWKVYNSSTATQRLISEKSSKTNRRLYCALTCCFFLAIILFPIWGDLNEFFIFSQVYEKYFTSWAPAFCYFYVSTLLWCCFYCFHLPGIIMYLTLHLDLQFKLIKDKITEIDKNCSQKEIYQILRLCISHHVALKKWMDKLADLLVTIMPFFFLFGALNSIATSFFVLYTLQNTTMILKIRLGTLTLCNFIIVSTFAEVGQIFSGQNNSLFEQLMDCSWYLWNIKNRKTLLMFMLNCMKPKTFSWGGITLNYSFVLFILKTSLSYASVLFKLRGETF</sequence>
<comment type="caution">
    <text evidence="10">Lacks conserved residue(s) required for the propagation of feature annotation.</text>
</comment>
<evidence type="ECO:0000313" key="12">
    <source>
        <dbReference type="Proteomes" id="UP000007266"/>
    </source>
</evidence>
<evidence type="ECO:0000256" key="10">
    <source>
        <dbReference type="RuleBase" id="RU351113"/>
    </source>
</evidence>
<comment type="similarity">
    <text evidence="10">Belongs to the insect chemoreceptor superfamily. Heteromeric odorant receptor channel (TC 1.A.69) family.</text>
</comment>
<reference evidence="11 12" key="1">
    <citation type="journal article" date="2008" name="Nature">
        <title>The genome of the model beetle and pest Tribolium castaneum.</title>
        <authorList>
            <consortium name="Tribolium Genome Sequencing Consortium"/>
            <person name="Richards S."/>
            <person name="Gibbs R.A."/>
            <person name="Weinstock G.M."/>
            <person name="Brown S.J."/>
            <person name="Denell R."/>
            <person name="Beeman R.W."/>
            <person name="Gibbs R."/>
            <person name="Beeman R.W."/>
            <person name="Brown S.J."/>
            <person name="Bucher G."/>
            <person name="Friedrich M."/>
            <person name="Grimmelikhuijzen C.J."/>
            <person name="Klingler M."/>
            <person name="Lorenzen M."/>
            <person name="Richards S."/>
            <person name="Roth S."/>
            <person name="Schroder R."/>
            <person name="Tautz D."/>
            <person name="Zdobnov E.M."/>
            <person name="Muzny D."/>
            <person name="Gibbs R.A."/>
            <person name="Weinstock G.M."/>
            <person name="Attaway T."/>
            <person name="Bell S."/>
            <person name="Buhay C.J."/>
            <person name="Chandrabose M.N."/>
            <person name="Chavez D."/>
            <person name="Clerk-Blankenburg K.P."/>
            <person name="Cree A."/>
            <person name="Dao M."/>
            <person name="Davis C."/>
            <person name="Chacko J."/>
            <person name="Dinh H."/>
            <person name="Dugan-Rocha S."/>
            <person name="Fowler G."/>
            <person name="Garner T.T."/>
            <person name="Garnes J."/>
            <person name="Gnirke A."/>
            <person name="Hawes A."/>
            <person name="Hernandez J."/>
            <person name="Hines S."/>
            <person name="Holder M."/>
            <person name="Hume J."/>
            <person name="Jhangiani S.N."/>
            <person name="Joshi V."/>
            <person name="Khan Z.M."/>
            <person name="Jackson L."/>
            <person name="Kovar C."/>
            <person name="Kowis A."/>
            <person name="Lee S."/>
            <person name="Lewis L.R."/>
            <person name="Margolis J."/>
            <person name="Morgan M."/>
            <person name="Nazareth L.V."/>
            <person name="Nguyen N."/>
            <person name="Okwuonu G."/>
            <person name="Parker D."/>
            <person name="Richards S."/>
            <person name="Ruiz S.J."/>
            <person name="Santibanez J."/>
            <person name="Savard J."/>
            <person name="Scherer S.E."/>
            <person name="Schneider B."/>
            <person name="Sodergren E."/>
            <person name="Tautz D."/>
            <person name="Vattahil S."/>
            <person name="Villasana D."/>
            <person name="White C.S."/>
            <person name="Wright R."/>
            <person name="Park Y."/>
            <person name="Beeman R.W."/>
            <person name="Lord J."/>
            <person name="Oppert B."/>
            <person name="Lorenzen M."/>
            <person name="Brown S."/>
            <person name="Wang L."/>
            <person name="Savard J."/>
            <person name="Tautz D."/>
            <person name="Richards S."/>
            <person name="Weinstock G."/>
            <person name="Gibbs R.A."/>
            <person name="Liu Y."/>
            <person name="Worley K."/>
            <person name="Weinstock G."/>
            <person name="Elsik C.G."/>
            <person name="Reese J.T."/>
            <person name="Elhaik E."/>
            <person name="Landan G."/>
            <person name="Graur D."/>
            <person name="Arensburger P."/>
            <person name="Atkinson P."/>
            <person name="Beeman R.W."/>
            <person name="Beidler J."/>
            <person name="Brown S.J."/>
            <person name="Demuth J.P."/>
            <person name="Drury D.W."/>
            <person name="Du Y.Z."/>
            <person name="Fujiwara H."/>
            <person name="Lorenzen M."/>
            <person name="Maselli V."/>
            <person name="Osanai M."/>
            <person name="Park Y."/>
            <person name="Robertson H.M."/>
            <person name="Tu Z."/>
            <person name="Wang J.J."/>
            <person name="Wang S."/>
            <person name="Richards S."/>
            <person name="Song H."/>
            <person name="Zhang L."/>
            <person name="Sodergren E."/>
            <person name="Werner D."/>
            <person name="Stanke M."/>
            <person name="Morgenstern B."/>
            <person name="Solovyev V."/>
            <person name="Kosarev P."/>
            <person name="Brown G."/>
            <person name="Chen H.C."/>
            <person name="Ermolaeva O."/>
            <person name="Hlavina W."/>
            <person name="Kapustin Y."/>
            <person name="Kiryutin B."/>
            <person name="Kitts P."/>
            <person name="Maglott D."/>
            <person name="Pruitt K."/>
            <person name="Sapojnikov V."/>
            <person name="Souvorov A."/>
            <person name="Mackey A.J."/>
            <person name="Waterhouse R.M."/>
            <person name="Wyder S."/>
            <person name="Zdobnov E.M."/>
            <person name="Zdobnov E.M."/>
            <person name="Wyder S."/>
            <person name="Kriventseva E.V."/>
            <person name="Kadowaki T."/>
            <person name="Bork P."/>
            <person name="Aranda M."/>
            <person name="Bao R."/>
            <person name="Beermann A."/>
            <person name="Berns N."/>
            <person name="Bolognesi R."/>
            <person name="Bonneton F."/>
            <person name="Bopp D."/>
            <person name="Brown S.J."/>
            <person name="Bucher G."/>
            <person name="Butts T."/>
            <person name="Chaumot A."/>
            <person name="Denell R.E."/>
            <person name="Ferrier D.E."/>
            <person name="Friedrich M."/>
            <person name="Gordon C.M."/>
            <person name="Jindra M."/>
            <person name="Klingler M."/>
            <person name="Lan Q."/>
            <person name="Lattorff H.M."/>
            <person name="Laudet V."/>
            <person name="von Levetsow C."/>
            <person name="Liu Z."/>
            <person name="Lutz R."/>
            <person name="Lynch J.A."/>
            <person name="da Fonseca R.N."/>
            <person name="Posnien N."/>
            <person name="Reuter R."/>
            <person name="Roth S."/>
            <person name="Savard J."/>
            <person name="Schinko J.B."/>
            <person name="Schmitt C."/>
            <person name="Schoppmeier M."/>
            <person name="Schroder R."/>
            <person name="Shippy T.D."/>
            <person name="Simonnet F."/>
            <person name="Marques-Souza H."/>
            <person name="Tautz D."/>
            <person name="Tomoyasu Y."/>
            <person name="Trauner J."/>
            <person name="Van der Zee M."/>
            <person name="Vervoort M."/>
            <person name="Wittkopp N."/>
            <person name="Wimmer E.A."/>
            <person name="Yang X."/>
            <person name="Jones A.K."/>
            <person name="Sattelle D.B."/>
            <person name="Ebert P.R."/>
            <person name="Nelson D."/>
            <person name="Scott J.G."/>
            <person name="Beeman R.W."/>
            <person name="Muthukrishnan S."/>
            <person name="Kramer K.J."/>
            <person name="Arakane Y."/>
            <person name="Beeman R.W."/>
            <person name="Zhu Q."/>
            <person name="Hogenkamp D."/>
            <person name="Dixit R."/>
            <person name="Oppert B."/>
            <person name="Jiang H."/>
            <person name="Zou Z."/>
            <person name="Marshall J."/>
            <person name="Elpidina E."/>
            <person name="Vinokurov K."/>
            <person name="Oppert C."/>
            <person name="Zou Z."/>
            <person name="Evans J."/>
            <person name="Lu Z."/>
            <person name="Zhao P."/>
            <person name="Sumathipala N."/>
            <person name="Altincicek B."/>
            <person name="Vilcinskas A."/>
            <person name="Williams M."/>
            <person name="Hultmark D."/>
            <person name="Hetru C."/>
            <person name="Jiang H."/>
            <person name="Grimmelikhuijzen C.J."/>
            <person name="Hauser F."/>
            <person name="Cazzamali G."/>
            <person name="Williamson M."/>
            <person name="Park Y."/>
            <person name="Li B."/>
            <person name="Tanaka Y."/>
            <person name="Predel R."/>
            <person name="Neupert S."/>
            <person name="Schachtner J."/>
            <person name="Verleyen P."/>
            <person name="Raible F."/>
            <person name="Bork P."/>
            <person name="Friedrich M."/>
            <person name="Walden K.K."/>
            <person name="Robertson H.M."/>
            <person name="Angeli S."/>
            <person name="Foret S."/>
            <person name="Bucher G."/>
            <person name="Schuetz S."/>
            <person name="Maleszka R."/>
            <person name="Wimmer E.A."/>
            <person name="Beeman R.W."/>
            <person name="Lorenzen M."/>
            <person name="Tomoyasu Y."/>
            <person name="Miller S.C."/>
            <person name="Grossmann D."/>
            <person name="Bucher G."/>
        </authorList>
    </citation>
    <scope>NUCLEOTIDE SEQUENCE [LARGE SCALE GENOMIC DNA]</scope>
    <source>
        <strain evidence="11 12">Georgia GA2</strain>
    </source>
</reference>
<dbReference type="Pfam" id="PF02949">
    <property type="entry name" value="7tm_6"/>
    <property type="match status" value="1"/>
</dbReference>
<keyword evidence="6 10" id="KW-1133">Transmembrane helix</keyword>
<dbReference type="InParanoid" id="D2A272"/>
<keyword evidence="9 10" id="KW-0807">Transducer</keyword>
<dbReference type="GO" id="GO:0004984">
    <property type="term" value="F:olfactory receptor activity"/>
    <property type="evidence" value="ECO:0000318"/>
    <property type="project" value="GO_Central"/>
</dbReference>
<organism evidence="11 12">
    <name type="scientific">Tribolium castaneum</name>
    <name type="common">Red flour beetle</name>
    <dbReference type="NCBI Taxonomy" id="7070"/>
    <lineage>
        <taxon>Eukaryota</taxon>
        <taxon>Metazoa</taxon>
        <taxon>Ecdysozoa</taxon>
        <taxon>Arthropoda</taxon>
        <taxon>Hexapoda</taxon>
        <taxon>Insecta</taxon>
        <taxon>Pterygota</taxon>
        <taxon>Neoptera</taxon>
        <taxon>Endopterygota</taxon>
        <taxon>Coleoptera</taxon>
        <taxon>Polyphaga</taxon>
        <taxon>Cucujiformia</taxon>
        <taxon>Tenebrionidae</taxon>
        <taxon>Tenebrionidae incertae sedis</taxon>
        <taxon>Tribolium</taxon>
    </lineage>
</organism>
<feature type="transmembrane region" description="Helical" evidence="10">
    <location>
        <begin position="123"/>
        <end position="141"/>
    </location>
</feature>
<dbReference type="PANTHER" id="PTHR21137:SF35">
    <property type="entry name" value="ODORANT RECEPTOR 19A-RELATED"/>
    <property type="match status" value="1"/>
</dbReference>
<evidence type="ECO:0000256" key="9">
    <source>
        <dbReference type="ARBA" id="ARBA00023224"/>
    </source>
</evidence>
<feature type="transmembrane region" description="Helical" evidence="10">
    <location>
        <begin position="161"/>
        <end position="192"/>
    </location>
</feature>
<proteinExistence type="inferred from homology"/>
<dbReference type="HOGENOM" id="CLU_059644_0_0_1"/>
<reference evidence="11 12" key="2">
    <citation type="journal article" date="2010" name="Nucleic Acids Res.">
        <title>BeetleBase in 2010: revisions to provide comprehensive genomic information for Tribolium castaneum.</title>
        <authorList>
            <person name="Kim H.S."/>
            <person name="Murphy T."/>
            <person name="Xia J."/>
            <person name="Caragea D."/>
            <person name="Park Y."/>
            <person name="Beeman R.W."/>
            <person name="Lorenzen M.D."/>
            <person name="Butcher S."/>
            <person name="Manak J.R."/>
            <person name="Brown S.J."/>
        </authorList>
    </citation>
    <scope>GENOME REANNOTATION</scope>
    <source>
        <strain evidence="11 12">Georgia GA2</strain>
    </source>
</reference>
<keyword evidence="12" id="KW-1185">Reference proteome</keyword>
<keyword evidence="7 10" id="KW-0472">Membrane</keyword>
<accession>D2A272</accession>
<evidence type="ECO:0000256" key="2">
    <source>
        <dbReference type="ARBA" id="ARBA00022475"/>
    </source>
</evidence>
<evidence type="ECO:0000256" key="3">
    <source>
        <dbReference type="ARBA" id="ARBA00022606"/>
    </source>
</evidence>
<feature type="transmembrane region" description="Helical" evidence="10">
    <location>
        <begin position="35"/>
        <end position="53"/>
    </location>
</feature>
<keyword evidence="4 10" id="KW-0812">Transmembrane</keyword>
<dbReference type="GO" id="GO:0050911">
    <property type="term" value="P:detection of chemical stimulus involved in sensory perception of smell"/>
    <property type="evidence" value="ECO:0000318"/>
    <property type="project" value="GO_Central"/>
</dbReference>
<dbReference type="GO" id="GO:0005886">
    <property type="term" value="C:plasma membrane"/>
    <property type="evidence" value="ECO:0000318"/>
    <property type="project" value="GO_Central"/>
</dbReference>
<dbReference type="GO" id="GO:0007165">
    <property type="term" value="P:signal transduction"/>
    <property type="evidence" value="ECO:0007669"/>
    <property type="project" value="UniProtKB-KW"/>
</dbReference>
<protein>
    <recommendedName>
        <fullName evidence="10">Odorant receptor</fullName>
    </recommendedName>
</protein>
<dbReference type="AlphaFoldDB" id="D2A272"/>
<dbReference type="PANTHER" id="PTHR21137">
    <property type="entry name" value="ODORANT RECEPTOR"/>
    <property type="match status" value="1"/>
</dbReference>
<dbReference type="InterPro" id="IPR004117">
    <property type="entry name" value="7tm6_olfct_rcpt"/>
</dbReference>
<evidence type="ECO:0000256" key="8">
    <source>
        <dbReference type="ARBA" id="ARBA00023170"/>
    </source>
</evidence>
<feature type="transmembrane region" description="Helical" evidence="10">
    <location>
        <begin position="339"/>
        <end position="360"/>
    </location>
</feature>
<dbReference type="PhylomeDB" id="D2A272"/>
<keyword evidence="3 10" id="KW-0716">Sensory transduction</keyword>
<evidence type="ECO:0000256" key="4">
    <source>
        <dbReference type="ARBA" id="ARBA00022692"/>
    </source>
</evidence>
<gene>
    <name evidence="11" type="primary">Or159</name>
    <name evidence="11" type="ORF">TcasGA2_TC030349</name>
</gene>
<dbReference type="Proteomes" id="UP000007266">
    <property type="component" value="Linkage group 4"/>
</dbReference>
<evidence type="ECO:0000256" key="1">
    <source>
        <dbReference type="ARBA" id="ARBA00004651"/>
    </source>
</evidence>
<feature type="transmembrane region" description="Helical" evidence="10">
    <location>
        <begin position="241"/>
        <end position="266"/>
    </location>
</feature>
<name>D2A272_TRICA</name>
<dbReference type="EMBL" id="KQ971338">
    <property type="protein sequence ID" value="EFA02946.1"/>
    <property type="molecule type" value="Genomic_DNA"/>
</dbReference>
<keyword evidence="2" id="KW-1003">Cell membrane</keyword>
<comment type="subcellular location">
    <subcellularLocation>
        <location evidence="1 10">Cell membrane</location>
        <topology evidence="1 10">Multi-pass membrane protein</topology>
    </subcellularLocation>
</comment>
<evidence type="ECO:0000256" key="6">
    <source>
        <dbReference type="ARBA" id="ARBA00022989"/>
    </source>
</evidence>
<keyword evidence="5 10" id="KW-0552">Olfaction</keyword>